<dbReference type="GO" id="GO:0016853">
    <property type="term" value="F:isomerase activity"/>
    <property type="evidence" value="ECO:0007669"/>
    <property type="project" value="UniProtKB-KW"/>
</dbReference>
<evidence type="ECO:0000256" key="1">
    <source>
        <dbReference type="ARBA" id="ARBA00023235"/>
    </source>
</evidence>
<dbReference type="Proteomes" id="UP000318582">
    <property type="component" value="Unassembled WGS sequence"/>
</dbReference>
<dbReference type="SUPFAM" id="SSF89623">
    <property type="entry name" value="Ribose/Galactose isomerase RpiB/AlsB"/>
    <property type="match status" value="1"/>
</dbReference>
<comment type="caution">
    <text evidence="2">The sequence shown here is derived from an EMBL/GenBank/DDBJ whole genome shotgun (WGS) entry which is preliminary data.</text>
</comment>
<accession>A0A507EEN2</accession>
<dbReference type="PANTHER" id="PTHR30345">
    <property type="entry name" value="RIBOSE-5-PHOSPHATE ISOMERASE B"/>
    <property type="match status" value="1"/>
</dbReference>
<dbReference type="InterPro" id="IPR004785">
    <property type="entry name" value="RpiB"/>
</dbReference>
<dbReference type="Pfam" id="PF02502">
    <property type="entry name" value="LacAB_rpiB"/>
    <property type="match status" value="1"/>
</dbReference>
<dbReference type="NCBIfam" id="TIGR01120">
    <property type="entry name" value="rpiB"/>
    <property type="match status" value="1"/>
</dbReference>
<protein>
    <submittedName>
        <fullName evidence="2">Galactose-6-phosphate isomerase</fullName>
    </submittedName>
</protein>
<dbReference type="EMBL" id="QEAQ01000006">
    <property type="protein sequence ID" value="TPX61706.1"/>
    <property type="molecule type" value="Genomic_DNA"/>
</dbReference>
<dbReference type="PIRSF" id="PIRSF005384">
    <property type="entry name" value="RpiB_LacA_B"/>
    <property type="match status" value="1"/>
</dbReference>
<keyword evidence="3" id="KW-1185">Reference proteome</keyword>
<dbReference type="InterPro" id="IPR036569">
    <property type="entry name" value="RpiB_LacA_LacB_sf"/>
</dbReference>
<sequence>MSASIIQGSEPFHYQRASLPAKKLVVFASDHIGFDLKSSLIRFLQNTAAGEGWDILDVGPHDTNRCDYPDYAKLAAEKVLEKKHSQYEMRLGVLICGTGIGISIAANKGQGVRCALCHDQYTAVMARKHNDANIIAMGSRTTGPDVANEMVAAFLSTPFEGQHHVLRLSKLHALEGCRYSQ</sequence>
<proteinExistence type="predicted"/>
<organism evidence="2 3">
    <name type="scientific">Powellomyces hirtus</name>
    <dbReference type="NCBI Taxonomy" id="109895"/>
    <lineage>
        <taxon>Eukaryota</taxon>
        <taxon>Fungi</taxon>
        <taxon>Fungi incertae sedis</taxon>
        <taxon>Chytridiomycota</taxon>
        <taxon>Chytridiomycota incertae sedis</taxon>
        <taxon>Chytridiomycetes</taxon>
        <taxon>Spizellomycetales</taxon>
        <taxon>Powellomycetaceae</taxon>
        <taxon>Powellomyces</taxon>
    </lineage>
</organism>
<dbReference type="NCBIfam" id="NF004051">
    <property type="entry name" value="PRK05571.1"/>
    <property type="match status" value="1"/>
</dbReference>
<evidence type="ECO:0000313" key="2">
    <source>
        <dbReference type="EMBL" id="TPX61706.1"/>
    </source>
</evidence>
<dbReference type="AlphaFoldDB" id="A0A507EEN2"/>
<dbReference type="Gene3D" id="3.40.1400.10">
    <property type="entry name" value="Sugar-phosphate isomerase, RpiB/LacA/LacB"/>
    <property type="match status" value="1"/>
</dbReference>
<dbReference type="PANTHER" id="PTHR30345:SF0">
    <property type="entry name" value="DNA DAMAGE-REPAIR_TOLERATION PROTEIN DRT102"/>
    <property type="match status" value="1"/>
</dbReference>
<dbReference type="NCBIfam" id="TIGR00689">
    <property type="entry name" value="rpiB_lacA_lacB"/>
    <property type="match status" value="1"/>
</dbReference>
<dbReference type="GO" id="GO:0005975">
    <property type="term" value="P:carbohydrate metabolic process"/>
    <property type="evidence" value="ECO:0007669"/>
    <property type="project" value="InterPro"/>
</dbReference>
<gene>
    <name evidence="2" type="primary">PHI952</name>
    <name evidence="2" type="ORF">PhCBS80983_g00952</name>
</gene>
<keyword evidence="1 2" id="KW-0413">Isomerase</keyword>
<name>A0A507EEN2_9FUNG</name>
<dbReference type="InterPro" id="IPR003500">
    <property type="entry name" value="RpiB_LacA_LacB"/>
</dbReference>
<reference evidence="2 3" key="1">
    <citation type="journal article" date="2019" name="Sci. Rep.">
        <title>Comparative genomics of chytrid fungi reveal insights into the obligate biotrophic and pathogenic lifestyle of Synchytrium endobioticum.</title>
        <authorList>
            <person name="van de Vossenberg B.T.L.H."/>
            <person name="Warris S."/>
            <person name="Nguyen H.D.T."/>
            <person name="van Gent-Pelzer M.P.E."/>
            <person name="Joly D.L."/>
            <person name="van de Geest H.C."/>
            <person name="Bonants P.J.M."/>
            <person name="Smith D.S."/>
            <person name="Levesque C.A."/>
            <person name="van der Lee T.A.J."/>
        </authorList>
    </citation>
    <scope>NUCLEOTIDE SEQUENCE [LARGE SCALE GENOMIC DNA]</scope>
    <source>
        <strain evidence="2 3">CBS 809.83</strain>
    </source>
</reference>
<evidence type="ECO:0000313" key="3">
    <source>
        <dbReference type="Proteomes" id="UP000318582"/>
    </source>
</evidence>
<dbReference type="STRING" id="109895.A0A507EEN2"/>